<evidence type="ECO:0000313" key="4">
    <source>
        <dbReference type="EMBL" id="KAJ3835624.1"/>
    </source>
</evidence>
<evidence type="ECO:0000259" key="3">
    <source>
        <dbReference type="PROSITE" id="PS50076"/>
    </source>
</evidence>
<feature type="repeat" description="ANK" evidence="1">
    <location>
        <begin position="301"/>
        <end position="323"/>
    </location>
</feature>
<dbReference type="InterPro" id="IPR001623">
    <property type="entry name" value="DnaJ_domain"/>
</dbReference>
<feature type="region of interest" description="Disordered" evidence="2">
    <location>
        <begin position="110"/>
        <end position="223"/>
    </location>
</feature>
<name>A0AA38P3H8_9AGAR</name>
<dbReference type="GO" id="GO:0051082">
    <property type="term" value="F:unfolded protein binding"/>
    <property type="evidence" value="ECO:0007669"/>
    <property type="project" value="TreeGrafter"/>
</dbReference>
<evidence type="ECO:0000313" key="5">
    <source>
        <dbReference type="Proteomes" id="UP001163846"/>
    </source>
</evidence>
<feature type="compositionally biased region" description="Basic residues" evidence="2">
    <location>
        <begin position="451"/>
        <end position="470"/>
    </location>
</feature>
<dbReference type="InterPro" id="IPR036770">
    <property type="entry name" value="Ankyrin_rpt-contain_sf"/>
</dbReference>
<keyword evidence="1" id="KW-0040">ANK repeat</keyword>
<dbReference type="Proteomes" id="UP001163846">
    <property type="component" value="Unassembled WGS sequence"/>
</dbReference>
<feature type="repeat" description="ANK" evidence="1">
    <location>
        <begin position="268"/>
        <end position="300"/>
    </location>
</feature>
<proteinExistence type="predicted"/>
<evidence type="ECO:0000256" key="1">
    <source>
        <dbReference type="PROSITE-ProRule" id="PRU00023"/>
    </source>
</evidence>
<reference evidence="4" key="1">
    <citation type="submission" date="2022-08" db="EMBL/GenBank/DDBJ databases">
        <authorList>
            <consortium name="DOE Joint Genome Institute"/>
            <person name="Min B."/>
            <person name="Riley R."/>
            <person name="Sierra-Patev S."/>
            <person name="Naranjo-Ortiz M."/>
            <person name="Looney B."/>
            <person name="Konkel Z."/>
            <person name="Slot J.C."/>
            <person name="Sakamoto Y."/>
            <person name="Steenwyk J.L."/>
            <person name="Rokas A."/>
            <person name="Carro J."/>
            <person name="Camarero S."/>
            <person name="Ferreira P."/>
            <person name="Molpeceres G."/>
            <person name="Ruiz-Duenas F.J."/>
            <person name="Serrano A."/>
            <person name="Henrissat B."/>
            <person name="Drula E."/>
            <person name="Hughes K.W."/>
            <person name="Mata J.L."/>
            <person name="Ishikawa N.K."/>
            <person name="Vargas-Isla R."/>
            <person name="Ushijima S."/>
            <person name="Smith C.A."/>
            <person name="Ahrendt S."/>
            <person name="Andreopoulos W."/>
            <person name="He G."/>
            <person name="Labutti K."/>
            <person name="Lipzen A."/>
            <person name="Ng V."/>
            <person name="Sandor L."/>
            <person name="Barry K."/>
            <person name="Martinez A.T."/>
            <person name="Xiao Y."/>
            <person name="Gibbons J.G."/>
            <person name="Terashima K."/>
            <person name="Hibbett D.S."/>
            <person name="Grigoriev I.V."/>
        </authorList>
    </citation>
    <scope>NUCLEOTIDE SEQUENCE</scope>
    <source>
        <strain evidence="4">TFB9207</strain>
    </source>
</reference>
<keyword evidence="5" id="KW-1185">Reference proteome</keyword>
<dbReference type="InterPro" id="IPR002110">
    <property type="entry name" value="Ankyrin_rpt"/>
</dbReference>
<dbReference type="GO" id="GO:0005737">
    <property type="term" value="C:cytoplasm"/>
    <property type="evidence" value="ECO:0007669"/>
    <property type="project" value="TreeGrafter"/>
</dbReference>
<sequence>MYGSRNVAGAYEALGLEPGVSLEVVKNTYKQAALRTHPDKNPNNPDATVEFQRIGEAYHILLNHLNTSDDGDDFDDDYENDFDFENELTFYMFVFERFLNNRYSSRCRHHSHQRQSSMRSGPSYFSFSPPPRDYEPIPRESPAERSERLRYAREEQERAERRRQGEAAFRKEVREQDREQERVEAEERQKKKVDAKKTKAQAQRQQAEDTARAQRQKVQKNRSAVFNAARQGNAQGVKKGIWENDVDAAGGEVKPGHEEFVKATPKDPQETLLHIAVRKGDFDLVKWLDEHNAEVDERDSQDRTAFHVAVQSGHHDIISYLLEQYPPKDSDHAQIYAAPPLTSILSLALQSHEPEVVYMVLQPENGFANTQDISNAWTWINSSEGQKAMTKYSKGVKGNIVEKFDDIRTLISQVGGFTPPTTPVLNRKNDYVSSKEKPQTDADEHQPSRGGKGRNRRQAPSRGRGRARVV</sequence>
<dbReference type="CDD" id="cd06257">
    <property type="entry name" value="DnaJ"/>
    <property type="match status" value="1"/>
</dbReference>
<feature type="region of interest" description="Disordered" evidence="2">
    <location>
        <begin position="415"/>
        <end position="470"/>
    </location>
</feature>
<dbReference type="Gene3D" id="1.25.40.20">
    <property type="entry name" value="Ankyrin repeat-containing domain"/>
    <property type="match status" value="1"/>
</dbReference>
<dbReference type="PANTHER" id="PTHR43948">
    <property type="entry name" value="DNAJ HOMOLOG SUBFAMILY B"/>
    <property type="match status" value="1"/>
</dbReference>
<protein>
    <recommendedName>
        <fullName evidence="3">J domain-containing protein</fullName>
    </recommendedName>
</protein>
<dbReference type="PROSITE" id="PS50076">
    <property type="entry name" value="DNAJ_2"/>
    <property type="match status" value="1"/>
</dbReference>
<evidence type="ECO:0000256" key="2">
    <source>
        <dbReference type="SAM" id="MobiDB-lite"/>
    </source>
</evidence>
<dbReference type="GO" id="GO:0044183">
    <property type="term" value="F:protein folding chaperone"/>
    <property type="evidence" value="ECO:0007669"/>
    <property type="project" value="TreeGrafter"/>
</dbReference>
<dbReference type="GO" id="GO:0005634">
    <property type="term" value="C:nucleus"/>
    <property type="evidence" value="ECO:0007669"/>
    <property type="project" value="TreeGrafter"/>
</dbReference>
<dbReference type="Pfam" id="PF00226">
    <property type="entry name" value="DnaJ"/>
    <property type="match status" value="1"/>
</dbReference>
<dbReference type="SUPFAM" id="SSF46565">
    <property type="entry name" value="Chaperone J-domain"/>
    <property type="match status" value="1"/>
</dbReference>
<dbReference type="PROSITE" id="PS50297">
    <property type="entry name" value="ANK_REP_REGION"/>
    <property type="match status" value="2"/>
</dbReference>
<feature type="compositionally biased region" description="Low complexity" evidence="2">
    <location>
        <begin position="114"/>
        <end position="127"/>
    </location>
</feature>
<dbReference type="AlphaFoldDB" id="A0AA38P3H8"/>
<dbReference type="SUPFAM" id="SSF48403">
    <property type="entry name" value="Ankyrin repeat"/>
    <property type="match status" value="1"/>
</dbReference>
<gene>
    <name evidence="4" type="ORF">F5878DRAFT_627415</name>
</gene>
<dbReference type="PROSITE" id="PS50088">
    <property type="entry name" value="ANK_REPEAT"/>
    <property type="match status" value="2"/>
</dbReference>
<comment type="caution">
    <text evidence="4">The sequence shown here is derived from an EMBL/GenBank/DDBJ whole genome shotgun (WGS) entry which is preliminary data.</text>
</comment>
<dbReference type="PRINTS" id="PR00625">
    <property type="entry name" value="JDOMAIN"/>
</dbReference>
<dbReference type="Gene3D" id="1.10.287.110">
    <property type="entry name" value="DnaJ domain"/>
    <property type="match status" value="1"/>
</dbReference>
<dbReference type="EMBL" id="MU806393">
    <property type="protein sequence ID" value="KAJ3835624.1"/>
    <property type="molecule type" value="Genomic_DNA"/>
</dbReference>
<dbReference type="Pfam" id="PF12796">
    <property type="entry name" value="Ank_2"/>
    <property type="match status" value="1"/>
</dbReference>
<dbReference type="SMART" id="SM00271">
    <property type="entry name" value="DnaJ"/>
    <property type="match status" value="1"/>
</dbReference>
<dbReference type="PANTHER" id="PTHR43948:SF10">
    <property type="entry name" value="MRJ, ISOFORM E"/>
    <property type="match status" value="1"/>
</dbReference>
<dbReference type="InterPro" id="IPR036869">
    <property type="entry name" value="J_dom_sf"/>
</dbReference>
<dbReference type="SMART" id="SM00248">
    <property type="entry name" value="ANK"/>
    <property type="match status" value="2"/>
</dbReference>
<dbReference type="GO" id="GO:0051087">
    <property type="term" value="F:protein-folding chaperone binding"/>
    <property type="evidence" value="ECO:0007669"/>
    <property type="project" value="TreeGrafter"/>
</dbReference>
<feature type="compositionally biased region" description="Basic and acidic residues" evidence="2">
    <location>
        <begin position="427"/>
        <end position="447"/>
    </location>
</feature>
<feature type="compositionally biased region" description="Basic and acidic residues" evidence="2">
    <location>
        <begin position="132"/>
        <end position="189"/>
    </location>
</feature>
<accession>A0AA38P3H8</accession>
<feature type="domain" description="J" evidence="3">
    <location>
        <begin position="9"/>
        <end position="75"/>
    </location>
</feature>
<organism evidence="4 5">
    <name type="scientific">Lentinula raphanica</name>
    <dbReference type="NCBI Taxonomy" id="153919"/>
    <lineage>
        <taxon>Eukaryota</taxon>
        <taxon>Fungi</taxon>
        <taxon>Dikarya</taxon>
        <taxon>Basidiomycota</taxon>
        <taxon>Agaricomycotina</taxon>
        <taxon>Agaricomycetes</taxon>
        <taxon>Agaricomycetidae</taxon>
        <taxon>Agaricales</taxon>
        <taxon>Marasmiineae</taxon>
        <taxon>Omphalotaceae</taxon>
        <taxon>Lentinula</taxon>
    </lineage>
</organism>